<keyword evidence="5" id="KW-1185">Reference proteome</keyword>
<dbReference type="RefSeq" id="WP_027675149.1">
    <property type="nucleotide sequence ID" value="NZ_CP039692.1"/>
</dbReference>
<reference evidence="3 5" key="2">
    <citation type="submission" date="2021-03" db="EMBL/GenBank/DDBJ databases">
        <title>Rapid diversification of plasmids in a genus of pathogenic and nitrogen fixing bacteria.</title>
        <authorList>
            <person name="Weisberg A.J."/>
            <person name="Miller M."/>
            <person name="Ream W."/>
            <person name="Grunwald N.J."/>
            <person name="Chang J.H."/>
        </authorList>
    </citation>
    <scope>NUCLEOTIDE SEQUENCE [LARGE SCALE GENOMIC DNA]</scope>
    <source>
        <strain evidence="3 5">AF3.44</strain>
    </source>
</reference>
<dbReference type="InterPro" id="IPR054189">
    <property type="entry name" value="DUF6894"/>
</dbReference>
<name>A0A4D7E547_9HYPH</name>
<dbReference type="EMBL" id="CP072168">
    <property type="protein sequence ID" value="QYA09297.1"/>
    <property type="molecule type" value="Genomic_DNA"/>
</dbReference>
<dbReference type="OrthoDB" id="8021130at2"/>
<evidence type="ECO:0000313" key="4">
    <source>
        <dbReference type="Proteomes" id="UP000298545"/>
    </source>
</evidence>
<feature type="domain" description="DUF6894" evidence="1">
    <location>
        <begin position="3"/>
        <end position="71"/>
    </location>
</feature>
<accession>A0A4D7E547</accession>
<dbReference type="KEGG" id="alf:CFBP5473_20255"/>
<dbReference type="STRING" id="1367849.GCA_000518585_02387"/>
<evidence type="ECO:0000313" key="5">
    <source>
        <dbReference type="Proteomes" id="UP000826513"/>
    </source>
</evidence>
<organism evidence="2 4">
    <name type="scientific">Agrobacterium larrymoorei</name>
    <dbReference type="NCBI Taxonomy" id="160699"/>
    <lineage>
        <taxon>Bacteria</taxon>
        <taxon>Pseudomonadati</taxon>
        <taxon>Pseudomonadota</taxon>
        <taxon>Alphaproteobacteria</taxon>
        <taxon>Hyphomicrobiales</taxon>
        <taxon>Rhizobiaceae</taxon>
        <taxon>Rhizobium/Agrobacterium group</taxon>
        <taxon>Agrobacterium</taxon>
    </lineage>
</organism>
<evidence type="ECO:0000313" key="2">
    <source>
        <dbReference type="EMBL" id="QCJ00261.1"/>
    </source>
</evidence>
<sequence>MPRYYFHVRDAGTLSVDLEGAVLQGDDQAVREAVQAARETLAEKILMGDVISDSSFEVVRADGHLIAVIPVSSVLRFQ</sequence>
<dbReference type="Proteomes" id="UP000826513">
    <property type="component" value="Chromosome 2"/>
</dbReference>
<protein>
    <recommendedName>
        <fullName evidence="1">DUF6894 domain-containing protein</fullName>
    </recommendedName>
</protein>
<dbReference type="EMBL" id="CP039692">
    <property type="protein sequence ID" value="QCJ00261.1"/>
    <property type="molecule type" value="Genomic_DNA"/>
</dbReference>
<evidence type="ECO:0000313" key="3">
    <source>
        <dbReference type="EMBL" id="QYA09297.1"/>
    </source>
</evidence>
<gene>
    <name evidence="2" type="ORF">CFBP5473_20255</name>
    <name evidence="3" type="ORF">J5285_18100</name>
</gene>
<proteinExistence type="predicted"/>
<dbReference type="Proteomes" id="UP000298545">
    <property type="component" value="Chromosome linear"/>
</dbReference>
<evidence type="ECO:0000259" key="1">
    <source>
        <dbReference type="Pfam" id="PF21834"/>
    </source>
</evidence>
<dbReference type="Pfam" id="PF21834">
    <property type="entry name" value="DUF6894"/>
    <property type="match status" value="1"/>
</dbReference>
<reference evidence="2 4" key="1">
    <citation type="submission" date="2019-04" db="EMBL/GenBank/DDBJ databases">
        <title>Complete genome sequence of Agrobacterium larrymoorei CFBP5473.</title>
        <authorList>
            <person name="Haryono M."/>
            <person name="Chou L."/>
            <person name="Lin Y.-C."/>
            <person name="Lai E.-M."/>
            <person name="Kuo C.-H."/>
        </authorList>
    </citation>
    <scope>NUCLEOTIDE SEQUENCE [LARGE SCALE GENOMIC DNA]</scope>
    <source>
        <strain evidence="2 4">CFBP5473</strain>
    </source>
</reference>
<dbReference type="AlphaFoldDB" id="A0A4D7E547"/>